<dbReference type="InterPro" id="IPR013249">
    <property type="entry name" value="RNA_pol_sigma70_r4_t2"/>
</dbReference>
<dbReference type="SUPFAM" id="SSF88946">
    <property type="entry name" value="Sigma2 domain of RNA polymerase sigma factors"/>
    <property type="match status" value="1"/>
</dbReference>
<dbReference type="PANTHER" id="PTHR43133">
    <property type="entry name" value="RNA POLYMERASE ECF-TYPE SIGMA FACTO"/>
    <property type="match status" value="1"/>
</dbReference>
<sequence length="167" mass="19213">MTDMLYSLHAGEEKRLHRFFRRRLKSKDDVADATQETFLRMLEASHATLIENPQAYLFQVARSVARVILTRQTRESALFAPDVAGMEEPDELPLPDRIVNARQCLLIMAKAIEALPKRCQQVFILSRLRGRSNGEIAAELGISRNMVEKHIIRALLHCRKVRAEIFF</sequence>
<dbReference type="NCBIfam" id="TIGR02937">
    <property type="entry name" value="sigma70-ECF"/>
    <property type="match status" value="1"/>
</dbReference>
<accession>A0A1C3W1J3</accession>
<evidence type="ECO:0000256" key="3">
    <source>
        <dbReference type="ARBA" id="ARBA00023082"/>
    </source>
</evidence>
<reference evidence="8" key="1">
    <citation type="submission" date="2016-08" db="EMBL/GenBank/DDBJ databases">
        <authorList>
            <person name="Varghese N."/>
            <person name="Submissions Spin"/>
        </authorList>
    </citation>
    <scope>NUCLEOTIDE SEQUENCE [LARGE SCALE GENOMIC DNA]</scope>
    <source>
        <strain evidence="8">CCBAU 57015</strain>
    </source>
</reference>
<gene>
    <name evidence="7" type="ORF">GA0061100_11045</name>
</gene>
<dbReference type="Gene3D" id="1.10.10.10">
    <property type="entry name" value="Winged helix-like DNA-binding domain superfamily/Winged helix DNA-binding domain"/>
    <property type="match status" value="1"/>
</dbReference>
<dbReference type="InterPro" id="IPR039425">
    <property type="entry name" value="RNA_pol_sigma-70-like"/>
</dbReference>
<dbReference type="InterPro" id="IPR013324">
    <property type="entry name" value="RNA_pol_sigma_r3/r4-like"/>
</dbReference>
<name>A0A1C3W1J3_9HYPH</name>
<dbReference type="SUPFAM" id="SSF88659">
    <property type="entry name" value="Sigma3 and sigma4 domains of RNA polymerase sigma factors"/>
    <property type="match status" value="1"/>
</dbReference>
<dbReference type="RefSeq" id="WP_075855793.1">
    <property type="nucleotide sequence ID" value="NZ_FMAC01000010.1"/>
</dbReference>
<dbReference type="InterPro" id="IPR036388">
    <property type="entry name" value="WH-like_DNA-bd_sf"/>
</dbReference>
<feature type="domain" description="RNA polymerase sigma factor 70 region 4 type 2" evidence="6">
    <location>
        <begin position="107"/>
        <end position="158"/>
    </location>
</feature>
<dbReference type="InterPro" id="IPR013325">
    <property type="entry name" value="RNA_pol_sigma_r2"/>
</dbReference>
<protein>
    <submittedName>
        <fullName evidence="7">RNA polymerase sigma-70 factor, ECF subfamily</fullName>
    </submittedName>
</protein>
<dbReference type="Pfam" id="PF08281">
    <property type="entry name" value="Sigma70_r4_2"/>
    <property type="match status" value="1"/>
</dbReference>
<keyword evidence="8" id="KW-1185">Reference proteome</keyword>
<dbReference type="Gene3D" id="1.10.1740.10">
    <property type="match status" value="1"/>
</dbReference>
<dbReference type="GO" id="GO:0006352">
    <property type="term" value="P:DNA-templated transcription initiation"/>
    <property type="evidence" value="ECO:0007669"/>
    <property type="project" value="InterPro"/>
</dbReference>
<evidence type="ECO:0000259" key="5">
    <source>
        <dbReference type="Pfam" id="PF04542"/>
    </source>
</evidence>
<dbReference type="GO" id="GO:0016987">
    <property type="term" value="F:sigma factor activity"/>
    <property type="evidence" value="ECO:0007669"/>
    <property type="project" value="UniProtKB-KW"/>
</dbReference>
<dbReference type="Proteomes" id="UP000186228">
    <property type="component" value="Unassembled WGS sequence"/>
</dbReference>
<organism evidence="7 8">
    <name type="scientific">Rhizobium hainanense</name>
    <dbReference type="NCBI Taxonomy" id="52131"/>
    <lineage>
        <taxon>Bacteria</taxon>
        <taxon>Pseudomonadati</taxon>
        <taxon>Pseudomonadota</taxon>
        <taxon>Alphaproteobacteria</taxon>
        <taxon>Hyphomicrobiales</taxon>
        <taxon>Rhizobiaceae</taxon>
        <taxon>Rhizobium/Agrobacterium group</taxon>
        <taxon>Rhizobium</taxon>
    </lineage>
</organism>
<dbReference type="Pfam" id="PF04542">
    <property type="entry name" value="Sigma70_r2"/>
    <property type="match status" value="1"/>
</dbReference>
<dbReference type="GO" id="GO:0003677">
    <property type="term" value="F:DNA binding"/>
    <property type="evidence" value="ECO:0007669"/>
    <property type="project" value="InterPro"/>
</dbReference>
<feature type="domain" description="RNA polymerase sigma-70 region 2" evidence="5">
    <location>
        <begin position="14"/>
        <end position="74"/>
    </location>
</feature>
<dbReference type="AlphaFoldDB" id="A0A1C3W1J3"/>
<dbReference type="EMBL" id="FMAC01000010">
    <property type="protein sequence ID" value="SCB33788.1"/>
    <property type="molecule type" value="Genomic_DNA"/>
</dbReference>
<evidence type="ECO:0000313" key="7">
    <source>
        <dbReference type="EMBL" id="SCB33788.1"/>
    </source>
</evidence>
<evidence type="ECO:0000313" key="8">
    <source>
        <dbReference type="Proteomes" id="UP000186228"/>
    </source>
</evidence>
<keyword evidence="4" id="KW-0804">Transcription</keyword>
<dbReference type="InterPro" id="IPR014284">
    <property type="entry name" value="RNA_pol_sigma-70_dom"/>
</dbReference>
<evidence type="ECO:0000256" key="4">
    <source>
        <dbReference type="ARBA" id="ARBA00023163"/>
    </source>
</evidence>
<dbReference type="OrthoDB" id="9794372at2"/>
<dbReference type="STRING" id="52131.GA0061100_11045"/>
<keyword evidence="3" id="KW-0731">Sigma factor</keyword>
<comment type="similarity">
    <text evidence="1">Belongs to the sigma-70 factor family. ECF subfamily.</text>
</comment>
<evidence type="ECO:0000256" key="1">
    <source>
        <dbReference type="ARBA" id="ARBA00010641"/>
    </source>
</evidence>
<dbReference type="PANTHER" id="PTHR43133:SF63">
    <property type="entry name" value="RNA POLYMERASE SIGMA FACTOR FECI-RELATED"/>
    <property type="match status" value="1"/>
</dbReference>
<proteinExistence type="inferred from homology"/>
<keyword evidence="2" id="KW-0805">Transcription regulation</keyword>
<evidence type="ECO:0000259" key="6">
    <source>
        <dbReference type="Pfam" id="PF08281"/>
    </source>
</evidence>
<evidence type="ECO:0000256" key="2">
    <source>
        <dbReference type="ARBA" id="ARBA00023015"/>
    </source>
</evidence>
<dbReference type="InterPro" id="IPR007627">
    <property type="entry name" value="RNA_pol_sigma70_r2"/>
</dbReference>